<protein>
    <submittedName>
        <fullName evidence="5">Iron complex transport system ATP-binding protein</fullName>
    </submittedName>
</protein>
<dbReference type="RefSeq" id="WP_253772149.1">
    <property type="nucleotide sequence ID" value="NZ_JAMTCK010000007.1"/>
</dbReference>
<dbReference type="InterPro" id="IPR017871">
    <property type="entry name" value="ABC_transporter-like_CS"/>
</dbReference>
<evidence type="ECO:0000256" key="2">
    <source>
        <dbReference type="ARBA" id="ARBA00022741"/>
    </source>
</evidence>
<dbReference type="GO" id="GO:0005524">
    <property type="term" value="F:ATP binding"/>
    <property type="evidence" value="ECO:0007669"/>
    <property type="project" value="UniProtKB-KW"/>
</dbReference>
<dbReference type="SUPFAM" id="SSF52540">
    <property type="entry name" value="P-loop containing nucleoside triphosphate hydrolases"/>
    <property type="match status" value="1"/>
</dbReference>
<dbReference type="PANTHER" id="PTHR42794:SF2">
    <property type="entry name" value="ABC TRANSPORTER ATP-BINDING PROTEIN"/>
    <property type="match status" value="1"/>
</dbReference>
<sequence>MTSIELRGVSAGYRDRWVVDQVSVAVPPGSWLAVIGPNGAGKSTLLKAVAGLARHTGEVLLDGRRADQLGVRERARLIGYAPQVPELPDGLTVTDYVLLGRTPHLGPLARESAADLDVVADVLARLDLSALAGRPLRTLSGGERQRAVLARVLAQQAGLLLLDEPTTGLDIGHAQALLELIDTLRLADGTTVVSTLHDLTLAGQYADQLVLVDAGRVVASGPPAQVLTADLVGRHYAAQVTVLSAPDGSPAVTPVRAARPAQQPRT</sequence>
<dbReference type="CDD" id="cd03214">
    <property type="entry name" value="ABC_Iron-Siderophores_B12_Hemin"/>
    <property type="match status" value="1"/>
</dbReference>
<evidence type="ECO:0000313" key="5">
    <source>
        <dbReference type="EMBL" id="MCP2166347.1"/>
    </source>
</evidence>
<evidence type="ECO:0000259" key="4">
    <source>
        <dbReference type="PROSITE" id="PS50893"/>
    </source>
</evidence>
<dbReference type="PROSITE" id="PS50893">
    <property type="entry name" value="ABC_TRANSPORTER_2"/>
    <property type="match status" value="1"/>
</dbReference>
<reference evidence="5" key="1">
    <citation type="submission" date="2022-06" db="EMBL/GenBank/DDBJ databases">
        <title>Genomic Encyclopedia of Archaeal and Bacterial Type Strains, Phase II (KMG-II): from individual species to whole genera.</title>
        <authorList>
            <person name="Goeker M."/>
        </authorList>
    </citation>
    <scope>NUCLEOTIDE SEQUENCE</scope>
    <source>
        <strain evidence="5">DSM 43935</strain>
    </source>
</reference>
<dbReference type="InterPro" id="IPR003593">
    <property type="entry name" value="AAA+_ATPase"/>
</dbReference>
<evidence type="ECO:0000256" key="3">
    <source>
        <dbReference type="ARBA" id="ARBA00022840"/>
    </source>
</evidence>
<dbReference type="Gene3D" id="3.40.50.300">
    <property type="entry name" value="P-loop containing nucleotide triphosphate hydrolases"/>
    <property type="match status" value="1"/>
</dbReference>
<keyword evidence="6" id="KW-1185">Reference proteome</keyword>
<evidence type="ECO:0000313" key="6">
    <source>
        <dbReference type="Proteomes" id="UP001206128"/>
    </source>
</evidence>
<accession>A0AAE3GFC7</accession>
<dbReference type="AlphaFoldDB" id="A0AAE3GFC7"/>
<dbReference type="SMART" id="SM00382">
    <property type="entry name" value="AAA"/>
    <property type="match status" value="1"/>
</dbReference>
<feature type="domain" description="ABC transporter" evidence="4">
    <location>
        <begin position="4"/>
        <end position="239"/>
    </location>
</feature>
<dbReference type="Pfam" id="PF00005">
    <property type="entry name" value="ABC_tran"/>
    <property type="match status" value="1"/>
</dbReference>
<dbReference type="InterPro" id="IPR003439">
    <property type="entry name" value="ABC_transporter-like_ATP-bd"/>
</dbReference>
<dbReference type="InterPro" id="IPR027417">
    <property type="entry name" value="P-loop_NTPase"/>
</dbReference>
<keyword evidence="2" id="KW-0547">Nucleotide-binding</keyword>
<organism evidence="5 6">
    <name type="scientific">Goodfellowiella coeruleoviolacea</name>
    <dbReference type="NCBI Taxonomy" id="334858"/>
    <lineage>
        <taxon>Bacteria</taxon>
        <taxon>Bacillati</taxon>
        <taxon>Actinomycetota</taxon>
        <taxon>Actinomycetes</taxon>
        <taxon>Pseudonocardiales</taxon>
        <taxon>Pseudonocardiaceae</taxon>
        <taxon>Goodfellowiella</taxon>
    </lineage>
</organism>
<dbReference type="PROSITE" id="PS00211">
    <property type="entry name" value="ABC_TRANSPORTER_1"/>
    <property type="match status" value="1"/>
</dbReference>
<keyword evidence="1" id="KW-0813">Transport</keyword>
<dbReference type="FunFam" id="3.40.50.300:FF:000134">
    <property type="entry name" value="Iron-enterobactin ABC transporter ATP-binding protein"/>
    <property type="match status" value="1"/>
</dbReference>
<dbReference type="Proteomes" id="UP001206128">
    <property type="component" value="Unassembled WGS sequence"/>
</dbReference>
<evidence type="ECO:0000256" key="1">
    <source>
        <dbReference type="ARBA" id="ARBA00022448"/>
    </source>
</evidence>
<dbReference type="GO" id="GO:0016887">
    <property type="term" value="F:ATP hydrolysis activity"/>
    <property type="evidence" value="ECO:0007669"/>
    <property type="project" value="InterPro"/>
</dbReference>
<dbReference type="PANTHER" id="PTHR42794">
    <property type="entry name" value="HEMIN IMPORT ATP-BINDING PROTEIN HMUV"/>
    <property type="match status" value="1"/>
</dbReference>
<gene>
    <name evidence="5" type="ORF">LX83_003215</name>
</gene>
<comment type="caution">
    <text evidence="5">The sequence shown here is derived from an EMBL/GenBank/DDBJ whole genome shotgun (WGS) entry which is preliminary data.</text>
</comment>
<dbReference type="EMBL" id="JAMTCK010000007">
    <property type="protein sequence ID" value="MCP2166347.1"/>
    <property type="molecule type" value="Genomic_DNA"/>
</dbReference>
<keyword evidence="3 5" id="KW-0067">ATP-binding</keyword>
<proteinExistence type="predicted"/>
<name>A0AAE3GFC7_9PSEU</name>